<feature type="compositionally biased region" description="Pro residues" evidence="4">
    <location>
        <begin position="1234"/>
        <end position="1252"/>
    </location>
</feature>
<accession>A0ABN8R8K3</accession>
<dbReference type="PROSITE" id="PS50294">
    <property type="entry name" value="WD_REPEATS_REGION"/>
    <property type="match status" value="4"/>
</dbReference>
<dbReference type="InterPro" id="IPR001680">
    <property type="entry name" value="WD40_rpt"/>
</dbReference>
<feature type="compositionally biased region" description="Pro residues" evidence="4">
    <location>
        <begin position="1107"/>
        <end position="1125"/>
    </location>
</feature>
<feature type="region of interest" description="Disordered" evidence="4">
    <location>
        <begin position="1223"/>
        <end position="1253"/>
    </location>
</feature>
<dbReference type="Gene3D" id="2.130.10.10">
    <property type="entry name" value="YVTN repeat-like/Quinoprotein amine dehydrogenase"/>
    <property type="match status" value="3"/>
</dbReference>
<feature type="region of interest" description="Disordered" evidence="4">
    <location>
        <begin position="1033"/>
        <end position="1191"/>
    </location>
</feature>
<keyword evidence="6" id="KW-1185">Reference proteome</keyword>
<dbReference type="InterPro" id="IPR015943">
    <property type="entry name" value="WD40/YVTN_repeat-like_dom_sf"/>
</dbReference>
<name>A0ABN8R8K3_9CNID</name>
<feature type="repeat" description="WD" evidence="3">
    <location>
        <begin position="280"/>
        <end position="321"/>
    </location>
</feature>
<dbReference type="PANTHER" id="PTHR45532:SF1">
    <property type="entry name" value="WD REPEAT-CONTAINING PROTEIN 97"/>
    <property type="match status" value="1"/>
</dbReference>
<feature type="compositionally biased region" description="Acidic residues" evidence="4">
    <location>
        <begin position="837"/>
        <end position="853"/>
    </location>
</feature>
<feature type="compositionally biased region" description="Basic and acidic residues" evidence="4">
    <location>
        <begin position="1128"/>
        <end position="1142"/>
    </location>
</feature>
<keyword evidence="1 3" id="KW-0853">WD repeat</keyword>
<feature type="region of interest" description="Disordered" evidence="4">
    <location>
        <begin position="767"/>
        <end position="786"/>
    </location>
</feature>
<protein>
    <submittedName>
        <fullName evidence="5">Uncharacterized protein</fullName>
    </submittedName>
</protein>
<feature type="compositionally biased region" description="Basic and acidic residues" evidence="4">
    <location>
        <begin position="914"/>
        <end position="926"/>
    </location>
</feature>
<dbReference type="InterPro" id="IPR020472">
    <property type="entry name" value="WD40_PAC1"/>
</dbReference>
<feature type="region of interest" description="Disordered" evidence="4">
    <location>
        <begin position="837"/>
        <end position="1014"/>
    </location>
</feature>
<reference evidence="5 6" key="1">
    <citation type="submission" date="2022-05" db="EMBL/GenBank/DDBJ databases">
        <authorList>
            <consortium name="Genoscope - CEA"/>
            <person name="William W."/>
        </authorList>
    </citation>
    <scope>NUCLEOTIDE SEQUENCE [LARGE SCALE GENOMIC DNA]</scope>
</reference>
<comment type="caution">
    <text evidence="5">The sequence shown here is derived from an EMBL/GenBank/DDBJ whole genome shotgun (WGS) entry which is preliminary data.</text>
</comment>
<dbReference type="PANTHER" id="PTHR45532">
    <property type="entry name" value="WD REPEAT-CONTAINING PROTEIN 97"/>
    <property type="match status" value="1"/>
</dbReference>
<dbReference type="SUPFAM" id="SSF50978">
    <property type="entry name" value="WD40 repeat-like"/>
    <property type="match status" value="3"/>
</dbReference>
<dbReference type="Pfam" id="PF00400">
    <property type="entry name" value="WD40"/>
    <property type="match status" value="3"/>
</dbReference>
<dbReference type="InterPro" id="IPR036322">
    <property type="entry name" value="WD40_repeat_dom_sf"/>
</dbReference>
<organism evidence="5 6">
    <name type="scientific">Porites lobata</name>
    <dbReference type="NCBI Taxonomy" id="104759"/>
    <lineage>
        <taxon>Eukaryota</taxon>
        <taxon>Metazoa</taxon>
        <taxon>Cnidaria</taxon>
        <taxon>Anthozoa</taxon>
        <taxon>Hexacorallia</taxon>
        <taxon>Scleractinia</taxon>
        <taxon>Fungiina</taxon>
        <taxon>Poritidae</taxon>
        <taxon>Porites</taxon>
    </lineage>
</organism>
<feature type="compositionally biased region" description="Polar residues" evidence="4">
    <location>
        <begin position="1155"/>
        <end position="1175"/>
    </location>
</feature>
<evidence type="ECO:0000313" key="6">
    <source>
        <dbReference type="Proteomes" id="UP001159405"/>
    </source>
</evidence>
<proteinExistence type="predicted"/>
<sequence>MASKLMQLIETRTKRPVLDESDLKVSSHWKLIKSAIKQEHGDDPKKLDEKQALNVGHGVHSVQSLASEEEIAFVAFNSLNNNFVGIDREGNASVYLATGYTEPVDSNILKGPICGIVYAKKTRFYAAWGLDENIRLLSDGFKLVSMATSLSRIFSGVYNETTNEIITGGVGNITCWSFRYGAKFLLQRKVLSECLPATSIISILCLEDTPSRSQRCFAVYHNNVIIYNLLNGSCEGHLKELHPREITTALFFNPLKYLVTGAKDGSIKVWDDKGNIKIIFVGHLKSVNTLAVYPFGTYIMSGSSDCTIRIWSLDTADEVDRISTKEHVFGLGTIIGKNDLYSFGSKSIELWRIEHIHSVFAAIGSKVKSIKTTTHPRMPLRLVCTCSDATVRLLSPGSGECITTMLLPSMSIIADVAYAAAENLLFTLLSDGRILKASTLTNPCKLLQEWDMKTNPDVPSPCSCLCLYEYVVEEDNTWDSWGDLVTILKSKKRAEELESKGQANAYDRTLLLGGCLDGTIVLFEWQNDSAPGKVSFKVEAHRDEVITMVANPAVDQVISAGLDHAIKIWRLFPFAEEALAPLMTLYCHETPRRLTVAHHKLCAAFHEPATASYNIVVFKTTQKKRFDHDSDLDHMDDVTGLASCPKMRLFASCSADGSVRIWDESNKLLRVIKLNATPNSISFCSQKGDLIVGIGKHLHKINYATYIPQSYIYRMVAMDFRRIASEGPIEIDSDIKAGLTSEECQRLNRVKSSLHKYSRFKDRLPQDEMDEKIQEEERRSQAFSKIQERESELRKLRDGTYEFSRKRQNIDLDTVRGEAFDRYLEIFYKRPCIDLPDDDLEDENGYEEEEEPYAPDRGNGFFSISRQSTRSKKGEASSEKSAPKAPIMSLSMSEFEPIQLKDDARDSPVLPTSKEQDELSRSERPFTLDTESEIFSHEETSSRISHSAPSHRQDFRRHPIEPPLVNRDRDRYVVDVPKSDRYPSPSQSRQLVSQRLSRLASSADDGDEDTFVIAPDGFIPNSVVVAMFKDLREEGTEETDTWKPPQLTAEQLAELESRKKKLPKSPESPKEKRSRTKSKFADQLQLALRDIPSPEPLDDSELLRSPTPTPPPSPPPAKEPSPPRTPSAKKEIKPLKPIEKLVTRPKPPTPQPTQLSSVNVKQNGWFSPPIHSNNSELDKQSPHNHHDHHCPVLPLQEENLDARPQSPSSLAIKLISVENEVVNPDELTLKERTPPPPKEPTPTPPPPPPTPLPSFITQFKGTLWFENFFPDGNSDSFPKTVDSFVELLLSLIQKTPDHEMKTQICAAIMLLHRQEGLSRQTCEKVNRTMMAELNIPDPPSAHGSTQAKQYLRAALQLSHTMRVYEVSFVAELMAQFIDGDEEIRNFVRELLASIGVPDTANYFAKELDLFDTTGIPENRRKARVKDMCVQWLNKWLAQFREHIRSLAGKISRAQAGSVVKGTKTPRTPSSIKGILKTDRGGPERTASVTSKPSSISFDVEALGGKAADTATPAEAINYFCEIRMEEELERARLRTREKTPVQVQDNSRNTVLVLPKIHSKRSLARLGETHCSHCHPERETSLALAFPLPTIYQTRRSVVLNNMVLHLKTLTLNPFPDEADEAIYEPAKHSQLLTLRSSQKYFFPSQSYVETASETESLSEQIRKVLL</sequence>
<evidence type="ECO:0000313" key="5">
    <source>
        <dbReference type="EMBL" id="CAH3175661.1"/>
    </source>
</evidence>
<evidence type="ECO:0000256" key="4">
    <source>
        <dbReference type="SAM" id="MobiDB-lite"/>
    </source>
</evidence>
<feature type="compositionally biased region" description="Low complexity" evidence="4">
    <location>
        <begin position="983"/>
        <end position="1003"/>
    </location>
</feature>
<dbReference type="PRINTS" id="PR00320">
    <property type="entry name" value="GPROTEINBRPT"/>
</dbReference>
<feature type="compositionally biased region" description="Basic and acidic residues" evidence="4">
    <location>
        <begin position="951"/>
        <end position="981"/>
    </location>
</feature>
<gene>
    <name evidence="5" type="ORF">PLOB_00017136</name>
</gene>
<keyword evidence="2" id="KW-0677">Repeat</keyword>
<dbReference type="PROSITE" id="PS50082">
    <property type="entry name" value="WD_REPEATS_2"/>
    <property type="match status" value="4"/>
</dbReference>
<feature type="region of interest" description="Disordered" evidence="4">
    <location>
        <begin position="1457"/>
        <end position="1490"/>
    </location>
</feature>
<feature type="compositionally biased region" description="Basic and acidic residues" evidence="4">
    <location>
        <begin position="872"/>
        <end position="882"/>
    </location>
</feature>
<evidence type="ECO:0000256" key="1">
    <source>
        <dbReference type="ARBA" id="ARBA00022574"/>
    </source>
</evidence>
<evidence type="ECO:0000256" key="3">
    <source>
        <dbReference type="PROSITE-ProRule" id="PRU00221"/>
    </source>
</evidence>
<dbReference type="Proteomes" id="UP001159405">
    <property type="component" value="Unassembled WGS sequence"/>
</dbReference>
<dbReference type="SMART" id="SM00320">
    <property type="entry name" value="WD40"/>
    <property type="match status" value="4"/>
</dbReference>
<feature type="repeat" description="WD" evidence="3">
    <location>
        <begin position="631"/>
        <end position="663"/>
    </location>
</feature>
<feature type="repeat" description="WD" evidence="3">
    <location>
        <begin position="239"/>
        <end position="271"/>
    </location>
</feature>
<feature type="repeat" description="WD" evidence="3">
    <location>
        <begin position="538"/>
        <end position="571"/>
    </location>
</feature>
<dbReference type="EMBL" id="CALNXK010000203">
    <property type="protein sequence ID" value="CAH3175661.1"/>
    <property type="molecule type" value="Genomic_DNA"/>
</dbReference>
<evidence type="ECO:0000256" key="2">
    <source>
        <dbReference type="ARBA" id="ARBA00022737"/>
    </source>
</evidence>